<comment type="caution">
    <text evidence="1">The sequence shown here is derived from an EMBL/GenBank/DDBJ whole genome shotgun (WGS) entry which is preliminary data.</text>
</comment>
<gene>
    <name evidence="1" type="ORF">QE152_g29457</name>
</gene>
<keyword evidence="2" id="KW-1185">Reference proteome</keyword>
<reference evidence="1 2" key="1">
    <citation type="journal article" date="2024" name="BMC Genomics">
        <title>De novo assembly and annotation of Popillia japonica's genome with initial clues to its potential as an invasive pest.</title>
        <authorList>
            <person name="Cucini C."/>
            <person name="Boschi S."/>
            <person name="Funari R."/>
            <person name="Cardaioli E."/>
            <person name="Iannotti N."/>
            <person name="Marturano G."/>
            <person name="Paoli F."/>
            <person name="Bruttini M."/>
            <person name="Carapelli A."/>
            <person name="Frati F."/>
            <person name="Nardi F."/>
        </authorList>
    </citation>
    <scope>NUCLEOTIDE SEQUENCE [LARGE SCALE GENOMIC DNA]</scope>
    <source>
        <strain evidence="1">DMR45628</strain>
    </source>
</reference>
<evidence type="ECO:0000313" key="1">
    <source>
        <dbReference type="EMBL" id="KAK9703245.1"/>
    </source>
</evidence>
<accession>A0AAW1JI17</accession>
<proteinExistence type="predicted"/>
<name>A0AAW1JI17_POPJA</name>
<protein>
    <submittedName>
        <fullName evidence="1">Uncharacterized protein</fullName>
    </submittedName>
</protein>
<sequence>MFYRDEPNTDPCGAPLDLYHFESAIEFVEILREEVEEITSLSQQFVEGAVQELNTTDIEELLLSHNEELIGMLEKNGEDEVDNDDDILPPKRLKMDALDRVFSLSQEIEAILVENDPVMERSLRFKRQIEEAISPYRELYINSLKNKNKQTSIISYLKRD</sequence>
<evidence type="ECO:0000313" key="2">
    <source>
        <dbReference type="Proteomes" id="UP001458880"/>
    </source>
</evidence>
<dbReference type="EMBL" id="JASPKY010000374">
    <property type="protein sequence ID" value="KAK9703245.1"/>
    <property type="molecule type" value="Genomic_DNA"/>
</dbReference>
<dbReference type="Proteomes" id="UP001458880">
    <property type="component" value="Unassembled WGS sequence"/>
</dbReference>
<dbReference type="AlphaFoldDB" id="A0AAW1JI17"/>
<organism evidence="1 2">
    <name type="scientific">Popillia japonica</name>
    <name type="common">Japanese beetle</name>
    <dbReference type="NCBI Taxonomy" id="7064"/>
    <lineage>
        <taxon>Eukaryota</taxon>
        <taxon>Metazoa</taxon>
        <taxon>Ecdysozoa</taxon>
        <taxon>Arthropoda</taxon>
        <taxon>Hexapoda</taxon>
        <taxon>Insecta</taxon>
        <taxon>Pterygota</taxon>
        <taxon>Neoptera</taxon>
        <taxon>Endopterygota</taxon>
        <taxon>Coleoptera</taxon>
        <taxon>Polyphaga</taxon>
        <taxon>Scarabaeiformia</taxon>
        <taxon>Scarabaeidae</taxon>
        <taxon>Rutelinae</taxon>
        <taxon>Popillia</taxon>
    </lineage>
</organism>